<dbReference type="InterPro" id="IPR036278">
    <property type="entry name" value="Sialidase_sf"/>
</dbReference>
<accession>A0ABU3BLK6</accession>
<keyword evidence="1" id="KW-0677">Repeat</keyword>
<dbReference type="SUPFAM" id="SSF110296">
    <property type="entry name" value="Oligoxyloglucan reducing end-specific cellobiohydrolase"/>
    <property type="match status" value="1"/>
</dbReference>
<dbReference type="Proteomes" id="UP001267426">
    <property type="component" value="Unassembled WGS sequence"/>
</dbReference>
<dbReference type="PANTHER" id="PTHR43739">
    <property type="entry name" value="XYLOGLUCANASE (EUROFUNG)"/>
    <property type="match status" value="1"/>
</dbReference>
<evidence type="ECO:0000313" key="4">
    <source>
        <dbReference type="EMBL" id="MDT0630173.1"/>
    </source>
</evidence>
<feature type="chain" id="PRO_5046314960" evidence="2">
    <location>
        <begin position="23"/>
        <end position="1042"/>
    </location>
</feature>
<sequence>MRLLLLSLTGLLLGAVGPRAQPAPVDSALFSSLEYRLVGPFRGGRASGVAGIAGDPLTYYQAATGGGVWRTTDAGGTWENISDGSFGGSIGSVAVAPSDPNVIYVGGGEKSLRGNVSPGWGMWKSEDAGRSWRSLGFEGGQHIPRMVVHPRDEDVVYAAVLGHAFGPNADRGVFRSTDGGDTWEHVLFVNEDAGAFELEMDPTNPRILYASIWRVRRTPYSFSSGGEGSSIWKSTDGGDTWTDISNREGLPDGIWGISAVSISPADPDRVYALVENEDGGLFRSDDAGETWTRVSTDRNLRQRAWYFTRLGADPQDPDKVWVLNVQLWVSTDGGKTFESVDTPHADHHDIWIAPEDGDRIVIADDGGAQVTFDGGRTWSTYMNQPTAQFYRVTTDTHFPYRIYGGQQDNSTIRIAHRSAGGTITERDWEPSAGGESGWLAPHPEDPDIVFGGSYGGFLQMVNHRTGESRIVNVWPENPIGAPAKDLKIRFQWNFPLLFSQYRDEATGDYPLYAAGNHLYRSLNLGQSWERISPDLTRADPETLGSSGGPITQDNTSVEYYGTIFALAESPHEPGVLWVGSDDGLLHVTRDGGGAWTDATPPVRLLPEGSMINSVEPDPRRPGGLYVAATRYKVDDFRPFLLHTDDYGQSWRRIDEGIPDGAFTRVIRADPARPGLLYTGTEQGMYVSFSDGAGWQPFQLNLPVVPITDLAVRQGELVVATQGRSFWVLDDLTPLYQINSAVAEADVWLFQPKSTYRVDGYRSTDTRAAGTNPEPGVTIHYRLAEAPDSTETVALRILDRDGETVQTFTSDAEDDGLQMPTKVGMNRVVWGRRYPDAARFDGMIFWGGGLSGPEAVPGTYTARLIVGEDSLERPFEIRLDPRSSATPADLEAQFVFLREVRDKVTEVNESVGRVRDLRNQVNAYLERLPVQATGADTVRAAGESLVERMTAVEEALYETRSQSRQDPLNYGINLGNELSALGGTVAAGDFRPTDQAYAYRDEVMAEIEAELVTLRQILDRDVPAFNALVREQALPVIVPTDAD</sequence>
<keyword evidence="4" id="KW-0378">Hydrolase</keyword>
<organism evidence="4 5">
    <name type="scientific">Rubrivirga litoralis</name>
    <dbReference type="NCBI Taxonomy" id="3075598"/>
    <lineage>
        <taxon>Bacteria</taxon>
        <taxon>Pseudomonadati</taxon>
        <taxon>Rhodothermota</taxon>
        <taxon>Rhodothermia</taxon>
        <taxon>Rhodothermales</taxon>
        <taxon>Rubricoccaceae</taxon>
        <taxon>Rubrivirga</taxon>
    </lineage>
</organism>
<dbReference type="RefSeq" id="WP_311661121.1">
    <property type="nucleotide sequence ID" value="NZ_JAVRHT010000001.1"/>
</dbReference>
<evidence type="ECO:0000256" key="1">
    <source>
        <dbReference type="ARBA" id="ARBA00022737"/>
    </source>
</evidence>
<evidence type="ECO:0000256" key="2">
    <source>
        <dbReference type="SAM" id="SignalP"/>
    </source>
</evidence>
<evidence type="ECO:0000313" key="5">
    <source>
        <dbReference type="Proteomes" id="UP001267426"/>
    </source>
</evidence>
<evidence type="ECO:0000259" key="3">
    <source>
        <dbReference type="Pfam" id="PF15902"/>
    </source>
</evidence>
<dbReference type="SUPFAM" id="SSF50939">
    <property type="entry name" value="Sialidases"/>
    <property type="match status" value="1"/>
</dbReference>
<dbReference type="InterPro" id="IPR052025">
    <property type="entry name" value="Xyloglucanase_GH74"/>
</dbReference>
<dbReference type="Pfam" id="PF15902">
    <property type="entry name" value="Sortilin-Vps10"/>
    <property type="match status" value="1"/>
</dbReference>
<proteinExistence type="predicted"/>
<comment type="caution">
    <text evidence="4">The sequence shown here is derived from an EMBL/GenBank/DDBJ whole genome shotgun (WGS) entry which is preliminary data.</text>
</comment>
<feature type="signal peptide" evidence="2">
    <location>
        <begin position="1"/>
        <end position="22"/>
    </location>
</feature>
<dbReference type="Gene3D" id="2.130.10.10">
    <property type="entry name" value="YVTN repeat-like/Quinoprotein amine dehydrogenase"/>
    <property type="match status" value="4"/>
</dbReference>
<gene>
    <name evidence="4" type="ORF">RM540_00295</name>
</gene>
<protein>
    <submittedName>
        <fullName evidence="4">Glycosyl hydrolase</fullName>
    </submittedName>
</protein>
<dbReference type="InterPro" id="IPR031778">
    <property type="entry name" value="Sortilin_N"/>
</dbReference>
<dbReference type="PANTHER" id="PTHR43739:SF5">
    <property type="entry name" value="EXO-ALPHA-SIALIDASE"/>
    <property type="match status" value="1"/>
</dbReference>
<dbReference type="InterPro" id="IPR015943">
    <property type="entry name" value="WD40/YVTN_repeat-like_dom_sf"/>
</dbReference>
<dbReference type="EMBL" id="JAVRHT010000001">
    <property type="protein sequence ID" value="MDT0630173.1"/>
    <property type="molecule type" value="Genomic_DNA"/>
</dbReference>
<feature type="domain" description="Sortilin N-terminal" evidence="3">
    <location>
        <begin position="68"/>
        <end position="186"/>
    </location>
</feature>
<name>A0ABU3BLK6_9BACT</name>
<keyword evidence="2" id="KW-0732">Signal</keyword>
<dbReference type="GO" id="GO:0016787">
    <property type="term" value="F:hydrolase activity"/>
    <property type="evidence" value="ECO:0007669"/>
    <property type="project" value="UniProtKB-KW"/>
</dbReference>
<keyword evidence="5" id="KW-1185">Reference proteome</keyword>
<dbReference type="CDD" id="cd15482">
    <property type="entry name" value="Sialidase_non-viral"/>
    <property type="match status" value="1"/>
</dbReference>
<reference evidence="4 5" key="1">
    <citation type="submission" date="2023-09" db="EMBL/GenBank/DDBJ databases">
        <authorList>
            <person name="Rey-Velasco X."/>
        </authorList>
    </citation>
    <scope>NUCLEOTIDE SEQUENCE [LARGE SCALE GENOMIC DNA]</scope>
    <source>
        <strain evidence="4 5">F394</strain>
    </source>
</reference>